<evidence type="ECO:0000256" key="1">
    <source>
        <dbReference type="ARBA" id="ARBA00022737"/>
    </source>
</evidence>
<gene>
    <name evidence="4" type="ORF">SLS60_007697</name>
</gene>
<dbReference type="EMBL" id="JAKJXO020000010">
    <property type="protein sequence ID" value="KAL1599892.1"/>
    <property type="molecule type" value="Genomic_DNA"/>
</dbReference>
<reference evidence="4 5" key="1">
    <citation type="submission" date="2024-02" db="EMBL/GenBank/DDBJ databases">
        <title>De novo assembly and annotation of 12 fungi associated with fruit tree decline syndrome in Ontario, Canada.</title>
        <authorList>
            <person name="Sulman M."/>
            <person name="Ellouze W."/>
            <person name="Ilyukhin E."/>
        </authorList>
    </citation>
    <scope>NUCLEOTIDE SEQUENCE [LARGE SCALE GENOMIC DNA]</scope>
    <source>
        <strain evidence="4 5">M42-189</strain>
    </source>
</reference>
<name>A0ABR3R7D7_9PLEO</name>
<keyword evidence="5" id="KW-1185">Reference proteome</keyword>
<dbReference type="Pfam" id="PF13637">
    <property type="entry name" value="Ank_4"/>
    <property type="match status" value="1"/>
</dbReference>
<evidence type="ECO:0000313" key="5">
    <source>
        <dbReference type="Proteomes" id="UP001521785"/>
    </source>
</evidence>
<comment type="caution">
    <text evidence="4">The sequence shown here is derived from an EMBL/GenBank/DDBJ whole genome shotgun (WGS) entry which is preliminary data.</text>
</comment>
<dbReference type="Gene3D" id="1.25.40.20">
    <property type="entry name" value="Ankyrin repeat-containing domain"/>
    <property type="match status" value="2"/>
</dbReference>
<dbReference type="InterPro" id="IPR036770">
    <property type="entry name" value="Ankyrin_rpt-contain_sf"/>
</dbReference>
<accession>A0ABR3R7D7</accession>
<dbReference type="Proteomes" id="UP001521785">
    <property type="component" value="Unassembled WGS sequence"/>
</dbReference>
<evidence type="ECO:0000313" key="4">
    <source>
        <dbReference type="EMBL" id="KAL1599892.1"/>
    </source>
</evidence>
<keyword evidence="2 3" id="KW-0040">ANK repeat</keyword>
<keyword evidence="1" id="KW-0677">Repeat</keyword>
<dbReference type="PANTHER" id="PTHR24198">
    <property type="entry name" value="ANKYRIN REPEAT AND PROTEIN KINASE DOMAIN-CONTAINING PROTEIN"/>
    <property type="match status" value="1"/>
</dbReference>
<organism evidence="4 5">
    <name type="scientific">Paraconiothyrium brasiliense</name>
    <dbReference type="NCBI Taxonomy" id="300254"/>
    <lineage>
        <taxon>Eukaryota</taxon>
        <taxon>Fungi</taxon>
        <taxon>Dikarya</taxon>
        <taxon>Ascomycota</taxon>
        <taxon>Pezizomycotina</taxon>
        <taxon>Dothideomycetes</taxon>
        <taxon>Pleosporomycetidae</taxon>
        <taxon>Pleosporales</taxon>
        <taxon>Massarineae</taxon>
        <taxon>Didymosphaeriaceae</taxon>
        <taxon>Paraconiothyrium</taxon>
    </lineage>
</organism>
<protein>
    <recommendedName>
        <fullName evidence="6">Ankyrin repeat protein</fullName>
    </recommendedName>
</protein>
<evidence type="ECO:0008006" key="6">
    <source>
        <dbReference type="Google" id="ProtNLM"/>
    </source>
</evidence>
<sequence>MIAARVAVFARCRRLFIKNVASLFLTDKILHDFALEEIGEFFGNSQLFIPRKLLHDPLIIQDVRLLGLRDCLGRSIALQEYDAELEGVGATISKDPYDHVGRTLLHAACLRCDEDLVDTLVAKGLICATKTDSGLSPLHIAAIQGHLQIFGKLHAYYAKLDDFNEIMSKVDQSGRTFFEWAASCGHHHIIQFSLMADIERMGTVVTAWLSENNIMTAIKLALQYDHSIVLRTLISYLGDNYMDEQGRTPMWYAAHYKRLDATRLLTYHANSDHADKRGRTPLMEAAQIGFLEGVERLLRSNLYSAKQVSIWSRDSGGKTAKDLAEENGHQECVQVLLDWEAQLGL</sequence>
<evidence type="ECO:0000256" key="3">
    <source>
        <dbReference type="PROSITE-ProRule" id="PRU00023"/>
    </source>
</evidence>
<dbReference type="Pfam" id="PF12796">
    <property type="entry name" value="Ank_2"/>
    <property type="match status" value="1"/>
</dbReference>
<proteinExistence type="predicted"/>
<dbReference type="InterPro" id="IPR002110">
    <property type="entry name" value="Ankyrin_rpt"/>
</dbReference>
<dbReference type="SUPFAM" id="SSF48403">
    <property type="entry name" value="Ankyrin repeat"/>
    <property type="match status" value="1"/>
</dbReference>
<dbReference type="PANTHER" id="PTHR24198:SF165">
    <property type="entry name" value="ANKYRIN REPEAT-CONTAINING PROTEIN-RELATED"/>
    <property type="match status" value="1"/>
</dbReference>
<dbReference type="PROSITE" id="PS50088">
    <property type="entry name" value="ANK_REPEAT"/>
    <property type="match status" value="1"/>
</dbReference>
<evidence type="ECO:0000256" key="2">
    <source>
        <dbReference type="ARBA" id="ARBA00023043"/>
    </source>
</evidence>
<feature type="repeat" description="ANK" evidence="3">
    <location>
        <begin position="133"/>
        <end position="165"/>
    </location>
</feature>
<dbReference type="SMART" id="SM00248">
    <property type="entry name" value="ANK"/>
    <property type="match status" value="7"/>
</dbReference>